<keyword evidence="2" id="KW-0472">Membrane</keyword>
<comment type="caution">
    <text evidence="3">The sequence shown here is derived from an EMBL/GenBank/DDBJ whole genome shotgun (WGS) entry which is preliminary data.</text>
</comment>
<name>A0A7W9N1B2_9MICC</name>
<gene>
    <name evidence="3" type="ORF">HDA33_001476</name>
</gene>
<dbReference type="EMBL" id="JACHMW010000001">
    <property type="protein sequence ID" value="MBB5848912.1"/>
    <property type="molecule type" value="Genomic_DNA"/>
</dbReference>
<keyword evidence="2" id="KW-1133">Transmembrane helix</keyword>
<proteinExistence type="predicted"/>
<feature type="compositionally biased region" description="Pro residues" evidence="1">
    <location>
        <begin position="1"/>
        <end position="12"/>
    </location>
</feature>
<sequence length="146" mass="15398">MSAPLPSTPPRPPQDDAPDPGRARTGRILLWQSVALLGMVLSLSLVLPWKLAALVLGLVALVLGVRVWLTSRGERRAGLPRAVAAGGMALALFGTTTAALPLLAWDATVELERCTSSALTVRAQQACADAFTRAVEERTGVPQLRP</sequence>
<feature type="transmembrane region" description="Helical" evidence="2">
    <location>
        <begin position="28"/>
        <end position="45"/>
    </location>
</feature>
<reference evidence="3 4" key="1">
    <citation type="submission" date="2020-08" db="EMBL/GenBank/DDBJ databases">
        <title>Sequencing the genomes of 1000 actinobacteria strains.</title>
        <authorList>
            <person name="Klenk H.-P."/>
        </authorList>
    </citation>
    <scope>NUCLEOTIDE SEQUENCE [LARGE SCALE GENOMIC DNA]</scope>
    <source>
        <strain evidence="3 4">DSM 17945</strain>
    </source>
</reference>
<evidence type="ECO:0000313" key="4">
    <source>
        <dbReference type="Proteomes" id="UP000567246"/>
    </source>
</evidence>
<accession>A0A7W9N1B2</accession>
<protein>
    <submittedName>
        <fullName evidence="3">Uncharacterized protein</fullName>
    </submittedName>
</protein>
<keyword evidence="4" id="KW-1185">Reference proteome</keyword>
<dbReference type="Proteomes" id="UP000567246">
    <property type="component" value="Unassembled WGS sequence"/>
</dbReference>
<evidence type="ECO:0000256" key="2">
    <source>
        <dbReference type="SAM" id="Phobius"/>
    </source>
</evidence>
<feature type="transmembrane region" description="Helical" evidence="2">
    <location>
        <begin position="51"/>
        <end position="69"/>
    </location>
</feature>
<keyword evidence="2" id="KW-0812">Transmembrane</keyword>
<evidence type="ECO:0000313" key="3">
    <source>
        <dbReference type="EMBL" id="MBB5848912.1"/>
    </source>
</evidence>
<evidence type="ECO:0000256" key="1">
    <source>
        <dbReference type="SAM" id="MobiDB-lite"/>
    </source>
</evidence>
<feature type="region of interest" description="Disordered" evidence="1">
    <location>
        <begin position="1"/>
        <end position="22"/>
    </location>
</feature>
<organism evidence="3 4">
    <name type="scientific">Micrococcus endophyticus</name>
    <dbReference type="NCBI Taxonomy" id="455343"/>
    <lineage>
        <taxon>Bacteria</taxon>
        <taxon>Bacillati</taxon>
        <taxon>Actinomycetota</taxon>
        <taxon>Actinomycetes</taxon>
        <taxon>Micrococcales</taxon>
        <taxon>Micrococcaceae</taxon>
        <taxon>Micrococcus</taxon>
    </lineage>
</organism>
<dbReference type="AlphaFoldDB" id="A0A7W9N1B2"/>
<feature type="transmembrane region" description="Helical" evidence="2">
    <location>
        <begin position="81"/>
        <end position="105"/>
    </location>
</feature>
<dbReference type="RefSeq" id="WP_017488577.1">
    <property type="nucleotide sequence ID" value="NZ_BAABAG010000011.1"/>
</dbReference>